<proteinExistence type="predicted"/>
<accession>A0ABW1KV47</accession>
<reference evidence="4 5" key="1">
    <citation type="submission" date="2024-09" db="EMBL/GenBank/DDBJ databases">
        <authorList>
            <person name="Zhang Z.-H."/>
        </authorList>
    </citation>
    <scope>NUCLEOTIDE SEQUENCE [LARGE SCALE GENOMIC DNA]</scope>
    <source>
        <strain evidence="4 5">HHTR114</strain>
    </source>
</reference>
<dbReference type="PROSITE" id="PS51257">
    <property type="entry name" value="PROKAR_LIPOPROTEIN"/>
    <property type="match status" value="1"/>
</dbReference>
<dbReference type="PANTHER" id="PTHR43606:SF2">
    <property type="entry name" value="ALKALINE PHOSPHATASE FAMILY PROTEIN (AFU_ORTHOLOGUE AFUA_5G03860)"/>
    <property type="match status" value="1"/>
</dbReference>
<dbReference type="SUPFAM" id="SSF56300">
    <property type="entry name" value="Metallo-dependent phosphatases"/>
    <property type="match status" value="1"/>
</dbReference>
<dbReference type="Pfam" id="PF16655">
    <property type="entry name" value="PhoD_N"/>
    <property type="match status" value="1"/>
</dbReference>
<dbReference type="Pfam" id="PF09423">
    <property type="entry name" value="PhoD"/>
    <property type="match status" value="1"/>
</dbReference>
<name>A0ABW1KV47_9PROT</name>
<evidence type="ECO:0000256" key="1">
    <source>
        <dbReference type="SAM" id="SignalP"/>
    </source>
</evidence>
<evidence type="ECO:0000313" key="5">
    <source>
        <dbReference type="Proteomes" id="UP001596116"/>
    </source>
</evidence>
<keyword evidence="1" id="KW-0732">Signal</keyword>
<dbReference type="InterPro" id="IPR006311">
    <property type="entry name" value="TAT_signal"/>
</dbReference>
<organism evidence="4 5">
    <name type="scientific">Hyphococcus aureus</name>
    <dbReference type="NCBI Taxonomy" id="2666033"/>
    <lineage>
        <taxon>Bacteria</taxon>
        <taxon>Pseudomonadati</taxon>
        <taxon>Pseudomonadota</taxon>
        <taxon>Alphaproteobacteria</taxon>
        <taxon>Parvularculales</taxon>
        <taxon>Parvularculaceae</taxon>
        <taxon>Hyphococcus</taxon>
    </lineage>
</organism>
<evidence type="ECO:0000259" key="2">
    <source>
        <dbReference type="Pfam" id="PF09423"/>
    </source>
</evidence>
<feature type="chain" id="PRO_5047501103" evidence="1">
    <location>
        <begin position="25"/>
        <end position="579"/>
    </location>
</feature>
<dbReference type="CDD" id="cd07389">
    <property type="entry name" value="MPP_PhoD"/>
    <property type="match status" value="1"/>
</dbReference>
<dbReference type="Gene3D" id="3.60.21.70">
    <property type="entry name" value="PhoD-like phosphatase"/>
    <property type="match status" value="1"/>
</dbReference>
<dbReference type="PANTHER" id="PTHR43606">
    <property type="entry name" value="PHOSPHATASE, PUTATIVE (AFU_ORTHOLOGUE AFUA_6G08710)-RELATED"/>
    <property type="match status" value="1"/>
</dbReference>
<dbReference type="InterPro" id="IPR038607">
    <property type="entry name" value="PhoD-like_sf"/>
</dbReference>
<sequence>MTTGKITRRAALLSGAAIGAASCASSPKMTPYVAVNESAAGAFAHGVASGDPAATSVVLWTRLDHEMLSSAPSSLTVNWQISKSDDFAAIADEGQFTTGASRDWTVKVLAEDLQPGTHYYYRFELGGVYSPTGRTKTLPTGAIDQARFAVLSCSNYPFGYFNVYDLVARHEDIDAVIHLGDYIYEYSREGYGGDQGRILQREHLPAHECVTLADYRQRHAQYKADPASQAMHAKHPLIAIWDDHEISNDSWSGGAENHNPETEGDWEPRRRAALQAYYEWQPVREPEMAPEAFFRSFSFGDLLTVAALETRLMARAQQFEYSKVIPTLQTPEDIAHFRDTVLWDESREMLGAAQIDYLDRTFRTSVAEGQPWRLIANQVTMAKVTAPDLNPHVNEAQIIELEEQWNEARAFVKMSALGLPLNFDAWDGYPAARERFYNLAREAGDTGLLVVTGDTHAWWANDLVDKNGGHMGVELGVHSVTSPSPYRKEFLGGMGAEYALLTNRDNKDVRYLSGEHHGFIDLTITRDAAHAEYKAVDTIESGNYNAFVHASFDIKKTDNSAEFSSVKGAGFKERYLFGH</sequence>
<dbReference type="Proteomes" id="UP001596116">
    <property type="component" value="Unassembled WGS sequence"/>
</dbReference>
<dbReference type="InterPro" id="IPR018946">
    <property type="entry name" value="PhoD-like_MPP"/>
</dbReference>
<dbReference type="RefSeq" id="WP_379880342.1">
    <property type="nucleotide sequence ID" value="NZ_JBHPON010000001.1"/>
</dbReference>
<comment type="caution">
    <text evidence="4">The sequence shown here is derived from an EMBL/GenBank/DDBJ whole genome shotgun (WGS) entry which is preliminary data.</text>
</comment>
<dbReference type="InterPro" id="IPR032093">
    <property type="entry name" value="PhoD_N"/>
</dbReference>
<dbReference type="PROSITE" id="PS51318">
    <property type="entry name" value="TAT"/>
    <property type="match status" value="1"/>
</dbReference>
<gene>
    <name evidence="4" type="ORF">ACFMB1_02215</name>
</gene>
<protein>
    <submittedName>
        <fullName evidence="4">Alkaline phosphatase D family protein</fullName>
    </submittedName>
</protein>
<keyword evidence="5" id="KW-1185">Reference proteome</keyword>
<dbReference type="EMBL" id="JBHPON010000001">
    <property type="protein sequence ID" value="MFC6034338.1"/>
    <property type="molecule type" value="Genomic_DNA"/>
</dbReference>
<feature type="domain" description="Phospholipase D N-terminal" evidence="3">
    <location>
        <begin position="45"/>
        <end position="137"/>
    </location>
</feature>
<evidence type="ECO:0000313" key="4">
    <source>
        <dbReference type="EMBL" id="MFC6034338.1"/>
    </source>
</evidence>
<dbReference type="InterPro" id="IPR052900">
    <property type="entry name" value="Phospholipid_Metab_Enz"/>
</dbReference>
<dbReference type="InterPro" id="IPR029052">
    <property type="entry name" value="Metallo-depent_PP-like"/>
</dbReference>
<feature type="signal peptide" evidence="1">
    <location>
        <begin position="1"/>
        <end position="24"/>
    </location>
</feature>
<evidence type="ECO:0000259" key="3">
    <source>
        <dbReference type="Pfam" id="PF16655"/>
    </source>
</evidence>
<feature type="domain" description="PhoD-like phosphatase metallophosphatase" evidence="2">
    <location>
        <begin position="148"/>
        <end position="533"/>
    </location>
</feature>
<dbReference type="Gene3D" id="2.60.40.380">
    <property type="entry name" value="Purple acid phosphatase-like, N-terminal"/>
    <property type="match status" value="1"/>
</dbReference>